<protein>
    <submittedName>
        <fullName evidence="1">HAD family hydrolase</fullName>
    </submittedName>
</protein>
<dbReference type="NCBIfam" id="TIGR00099">
    <property type="entry name" value="Cof-subfamily"/>
    <property type="match status" value="1"/>
</dbReference>
<dbReference type="PANTHER" id="PTHR10000:SF25">
    <property type="entry name" value="PHOSPHATASE YKRA-RELATED"/>
    <property type="match status" value="1"/>
</dbReference>
<dbReference type="NCBIfam" id="TIGR01484">
    <property type="entry name" value="HAD-SF-IIB"/>
    <property type="match status" value="1"/>
</dbReference>
<evidence type="ECO:0000313" key="2">
    <source>
        <dbReference type="Proteomes" id="UP001524435"/>
    </source>
</evidence>
<dbReference type="PANTHER" id="PTHR10000">
    <property type="entry name" value="PHOSPHOSERINE PHOSPHATASE"/>
    <property type="match status" value="1"/>
</dbReference>
<dbReference type="InterPro" id="IPR000150">
    <property type="entry name" value="Cof"/>
</dbReference>
<dbReference type="GO" id="GO:0016787">
    <property type="term" value="F:hydrolase activity"/>
    <property type="evidence" value="ECO:0007669"/>
    <property type="project" value="UniProtKB-KW"/>
</dbReference>
<name>A0ABT1SLQ9_9FIRM</name>
<comment type="caution">
    <text evidence="1">The sequence shown here is derived from an EMBL/GenBank/DDBJ whole genome shotgun (WGS) entry which is preliminary data.</text>
</comment>
<proteinExistence type="predicted"/>
<dbReference type="InterPro" id="IPR023214">
    <property type="entry name" value="HAD_sf"/>
</dbReference>
<sequence length="257" mass="28386">MEKRVIFFDVDGTLVDGATGIVAESTKQALQALRKAGHILCLATGRGMRSLQLGGFDKLIDWDGYVCNTGQMLYDHEKNLIFEKYIDANAVYEALALAKKNKQVMLLEGKDHSILTDEADDYVIQTHEFIHEELEPVAEYDGFPVIMMMVFAPMGYDYQTFDQISGIRAIPGMSAFADIVLDGFSKVSGIEEMMRALGEQGYICFGDSLNDIEMAKHADYAICMGNGHDALKAVSDHVTGGVDEDGIWDACKELCLI</sequence>
<keyword evidence="1" id="KW-0378">Hydrolase</keyword>
<dbReference type="EMBL" id="JANGCH010000010">
    <property type="protein sequence ID" value="MCQ5122156.1"/>
    <property type="molecule type" value="Genomic_DNA"/>
</dbReference>
<dbReference type="InterPro" id="IPR006379">
    <property type="entry name" value="HAD-SF_hydro_IIB"/>
</dbReference>
<reference evidence="1 2" key="1">
    <citation type="submission" date="2022-06" db="EMBL/GenBank/DDBJ databases">
        <title>Isolation of gut microbiota from human fecal samples.</title>
        <authorList>
            <person name="Pamer E.G."/>
            <person name="Barat B."/>
            <person name="Waligurski E."/>
            <person name="Medina S."/>
            <person name="Paddock L."/>
            <person name="Mostad J."/>
        </authorList>
    </citation>
    <scope>NUCLEOTIDE SEQUENCE [LARGE SCALE GENOMIC DNA]</scope>
    <source>
        <strain evidence="1 2">DFI.6.1</strain>
    </source>
</reference>
<dbReference type="RefSeq" id="WP_178200349.1">
    <property type="nucleotide sequence ID" value="NZ_CALVCM010000015.1"/>
</dbReference>
<dbReference type="Gene3D" id="3.40.50.1000">
    <property type="entry name" value="HAD superfamily/HAD-like"/>
    <property type="match status" value="1"/>
</dbReference>
<evidence type="ECO:0000313" key="1">
    <source>
        <dbReference type="EMBL" id="MCQ5122156.1"/>
    </source>
</evidence>
<dbReference type="SUPFAM" id="SSF56784">
    <property type="entry name" value="HAD-like"/>
    <property type="match status" value="1"/>
</dbReference>
<accession>A0ABT1SLQ9</accession>
<dbReference type="InterPro" id="IPR036412">
    <property type="entry name" value="HAD-like_sf"/>
</dbReference>
<keyword evidence="2" id="KW-1185">Reference proteome</keyword>
<organism evidence="1 2">
    <name type="scientific">Massilicoli timonensis</name>
    <dbReference type="NCBI Taxonomy" id="2015901"/>
    <lineage>
        <taxon>Bacteria</taxon>
        <taxon>Bacillati</taxon>
        <taxon>Bacillota</taxon>
        <taxon>Erysipelotrichia</taxon>
        <taxon>Erysipelotrichales</taxon>
        <taxon>Erysipelotrichaceae</taxon>
        <taxon>Massilicoli</taxon>
    </lineage>
</organism>
<dbReference type="Gene3D" id="3.30.1240.10">
    <property type="match status" value="1"/>
</dbReference>
<dbReference type="Proteomes" id="UP001524435">
    <property type="component" value="Unassembled WGS sequence"/>
</dbReference>
<gene>
    <name evidence="1" type="ORF">NE663_07775</name>
</gene>
<dbReference type="Pfam" id="PF08282">
    <property type="entry name" value="Hydrolase_3"/>
    <property type="match status" value="1"/>
</dbReference>